<gene>
    <name evidence="2" type="ORF">WN51_02643</name>
</gene>
<reference evidence="2 3" key="1">
    <citation type="submission" date="2015-07" db="EMBL/GenBank/DDBJ databases">
        <title>The genome of Melipona quadrifasciata.</title>
        <authorList>
            <person name="Pan H."/>
            <person name="Kapheim K."/>
        </authorList>
    </citation>
    <scope>NUCLEOTIDE SEQUENCE [LARGE SCALE GENOMIC DNA]</scope>
    <source>
        <strain evidence="2">0111107301</strain>
        <tissue evidence="2">Whole body</tissue>
    </source>
</reference>
<dbReference type="Proteomes" id="UP000053105">
    <property type="component" value="Unassembled WGS sequence"/>
</dbReference>
<dbReference type="OrthoDB" id="7695286at2759"/>
<feature type="region of interest" description="Disordered" evidence="1">
    <location>
        <begin position="71"/>
        <end position="134"/>
    </location>
</feature>
<sequence>MARKSILVYDLLKTEQPPEGFTEREIVEQISTKHDIMAGKTLRKQVSVALRRGVDFGIIAKKNNKFRFDPDIAKVSTTRRQTSSRKKARGKSRTVKRTAKTQQRSSTKNKNRNQKRPVPQPNLPKSWTPNKRNLADEPLPKILISIRRDTMKFKGLFGVWREFVNWERVKIRIWNLLDYKSGNVYESLTRNQ</sequence>
<evidence type="ECO:0008006" key="4">
    <source>
        <dbReference type="Google" id="ProtNLM"/>
    </source>
</evidence>
<evidence type="ECO:0000313" key="3">
    <source>
        <dbReference type="Proteomes" id="UP000053105"/>
    </source>
</evidence>
<evidence type="ECO:0000256" key="1">
    <source>
        <dbReference type="SAM" id="MobiDB-lite"/>
    </source>
</evidence>
<organism evidence="2 3">
    <name type="scientific">Melipona quadrifasciata</name>
    <dbReference type="NCBI Taxonomy" id="166423"/>
    <lineage>
        <taxon>Eukaryota</taxon>
        <taxon>Metazoa</taxon>
        <taxon>Ecdysozoa</taxon>
        <taxon>Arthropoda</taxon>
        <taxon>Hexapoda</taxon>
        <taxon>Insecta</taxon>
        <taxon>Pterygota</taxon>
        <taxon>Neoptera</taxon>
        <taxon>Endopterygota</taxon>
        <taxon>Hymenoptera</taxon>
        <taxon>Apocrita</taxon>
        <taxon>Aculeata</taxon>
        <taxon>Apoidea</taxon>
        <taxon>Anthophila</taxon>
        <taxon>Apidae</taxon>
        <taxon>Melipona</taxon>
    </lineage>
</organism>
<name>A0A0M8ZTE9_9HYME</name>
<dbReference type="AlphaFoldDB" id="A0A0M8ZTE9"/>
<feature type="compositionally biased region" description="Basic residues" evidence="1">
    <location>
        <begin position="82"/>
        <end position="99"/>
    </location>
</feature>
<proteinExistence type="predicted"/>
<accession>A0A0M8ZTE9</accession>
<protein>
    <recommendedName>
        <fullName evidence="4">H15 domain-containing protein</fullName>
    </recommendedName>
</protein>
<evidence type="ECO:0000313" key="2">
    <source>
        <dbReference type="EMBL" id="KOX70587.1"/>
    </source>
</evidence>
<keyword evidence="3" id="KW-1185">Reference proteome</keyword>
<dbReference type="EMBL" id="KQ435859">
    <property type="protein sequence ID" value="KOX70587.1"/>
    <property type="molecule type" value="Genomic_DNA"/>
</dbReference>